<sequence>MLIMITAPINNRDYYLGIRLNIHDNWIALATIDANVTYTNIHLYRKDTYIIENDLTEKDFYEFQEKKHNLLNPFDFKKKIQEFKNLKWNNLEELLFQIKEINPIISLTSQENMTYTGKIQKLNSSNIYLQEIDENHELTEFPLVIPYDEIIALSVNSIEHTILNKWLTTKRKTENRTLVEIHLDYKDDARFESFYIGQIIKQNSDYLLLAGLNDLGQLDGVYLISKKHITHITSESCELDYYQFAMNYHLQNHSFNLRNLKTDFDLTTFKDWLKPNTLAAFDNSSFDNTNIGIVKGIQDNTLLFQNVVDYKISAVAQEISIQDLASVELTSNEQILLKSYLNR</sequence>
<dbReference type="GeneID" id="82847395"/>
<organism evidence="1 2">
    <name type="scientific">Lactobacillus hominis DSM 23910 = CRBIP 24.179</name>
    <dbReference type="NCBI Taxonomy" id="1423758"/>
    <lineage>
        <taxon>Bacteria</taxon>
        <taxon>Bacillati</taxon>
        <taxon>Bacillota</taxon>
        <taxon>Bacilli</taxon>
        <taxon>Lactobacillales</taxon>
        <taxon>Lactobacillaceae</taxon>
        <taxon>Lactobacillus</taxon>
    </lineage>
</organism>
<evidence type="ECO:0000313" key="2">
    <source>
        <dbReference type="Proteomes" id="UP000009320"/>
    </source>
</evidence>
<dbReference type="eggNOG" id="ENOG50309HR">
    <property type="taxonomic scope" value="Bacteria"/>
</dbReference>
<dbReference type="EMBL" id="CAKE01000015">
    <property type="protein sequence ID" value="CCI82172.1"/>
    <property type="molecule type" value="Genomic_DNA"/>
</dbReference>
<dbReference type="AlphaFoldDB" id="I7L6R2"/>
<dbReference type="RefSeq" id="WP_008471174.1">
    <property type="nucleotide sequence ID" value="NZ_AYZP01000009.1"/>
</dbReference>
<accession>I7L6R2</accession>
<protein>
    <submittedName>
        <fullName evidence="1">Uncharacterized protein</fullName>
    </submittedName>
</protein>
<gene>
    <name evidence="1" type="ORF">BN55_02380</name>
</gene>
<dbReference type="Proteomes" id="UP000009320">
    <property type="component" value="Unassembled WGS sequence"/>
</dbReference>
<evidence type="ECO:0000313" key="1">
    <source>
        <dbReference type="EMBL" id="CCI82172.1"/>
    </source>
</evidence>
<reference evidence="1 2" key="1">
    <citation type="submission" date="2012-06" db="EMBL/GenBank/DDBJ databases">
        <title>Draft Genome Sequence of Lactobacillus hominis Strain CRBIP 24.179T, isolated from human intestine.</title>
        <authorList>
            <person name="Cousin S."/>
            <person name="Ma L."/>
            <person name="Bizet C."/>
            <person name="Loux V."/>
            <person name="Bouchier C."/>
            <person name="Clermont D."/>
            <person name="Creno S."/>
        </authorList>
    </citation>
    <scope>NUCLEOTIDE SEQUENCE [LARGE SCALE GENOMIC DNA]</scope>
    <source>
        <strain evidence="2">CRBIP 24.179T</strain>
    </source>
</reference>
<name>I7L6R2_9LACO</name>
<proteinExistence type="predicted"/>
<comment type="caution">
    <text evidence="1">The sequence shown here is derived from an EMBL/GenBank/DDBJ whole genome shotgun (WGS) entry which is preliminary data.</text>
</comment>
<keyword evidence="2" id="KW-1185">Reference proteome</keyword>